<evidence type="ECO:0000256" key="3">
    <source>
        <dbReference type="ARBA" id="ARBA00023163"/>
    </source>
</evidence>
<feature type="non-terminal residue" evidence="6">
    <location>
        <position position="1"/>
    </location>
</feature>
<keyword evidence="1" id="KW-0805">Transcription regulation</keyword>
<dbReference type="GO" id="GO:0000976">
    <property type="term" value="F:transcription cis-regulatory region binding"/>
    <property type="evidence" value="ECO:0007669"/>
    <property type="project" value="TreeGrafter"/>
</dbReference>
<evidence type="ECO:0000259" key="5">
    <source>
        <dbReference type="PROSITE" id="PS50977"/>
    </source>
</evidence>
<dbReference type="GO" id="GO:0003700">
    <property type="term" value="F:DNA-binding transcription factor activity"/>
    <property type="evidence" value="ECO:0007669"/>
    <property type="project" value="TreeGrafter"/>
</dbReference>
<dbReference type="Gene3D" id="1.10.357.10">
    <property type="entry name" value="Tetracycline Repressor, domain 2"/>
    <property type="match status" value="1"/>
</dbReference>
<evidence type="ECO:0000256" key="2">
    <source>
        <dbReference type="ARBA" id="ARBA00023125"/>
    </source>
</evidence>
<name>A0A0R2QE08_9ACTN</name>
<dbReference type="Pfam" id="PF00440">
    <property type="entry name" value="TetR_N"/>
    <property type="match status" value="1"/>
</dbReference>
<evidence type="ECO:0000256" key="4">
    <source>
        <dbReference type="PROSITE-ProRule" id="PRU00335"/>
    </source>
</evidence>
<dbReference type="InterPro" id="IPR009057">
    <property type="entry name" value="Homeodomain-like_sf"/>
</dbReference>
<dbReference type="PANTHER" id="PTHR30055:SF234">
    <property type="entry name" value="HTH-TYPE TRANSCRIPTIONAL REGULATOR BETI"/>
    <property type="match status" value="1"/>
</dbReference>
<comment type="caution">
    <text evidence="6">The sequence shown here is derived from an EMBL/GenBank/DDBJ whole genome shotgun (WGS) entry which is preliminary data.</text>
</comment>
<dbReference type="AlphaFoldDB" id="A0A0R2QE08"/>
<sequence>TRRGAEARQAARSRILEESRRVLRSGSVFDLTVQSIAKEVGLARVTVYKHFPTVQDILKALSEETIGLIFNNLPEVAGTERRYLEEFVSRTLKVFLDDSHLVRNLVLATKMGDAVNSLFRAELEELLRDVVEQLDPQVRPVSSDPATAARIMVTYFRGALYGWAAGFIDDATFAAEVRRASTLSSTTTD</sequence>
<protein>
    <recommendedName>
        <fullName evidence="5">HTH tetR-type domain-containing protein</fullName>
    </recommendedName>
</protein>
<evidence type="ECO:0000313" key="7">
    <source>
        <dbReference type="Proteomes" id="UP000051017"/>
    </source>
</evidence>
<accession>A0A0R2QE08</accession>
<dbReference type="PANTHER" id="PTHR30055">
    <property type="entry name" value="HTH-TYPE TRANSCRIPTIONAL REGULATOR RUTR"/>
    <property type="match status" value="1"/>
</dbReference>
<dbReference type="InterPro" id="IPR050109">
    <property type="entry name" value="HTH-type_TetR-like_transc_reg"/>
</dbReference>
<dbReference type="InterPro" id="IPR001647">
    <property type="entry name" value="HTH_TetR"/>
</dbReference>
<proteinExistence type="predicted"/>
<feature type="DNA-binding region" description="H-T-H motif" evidence="4">
    <location>
        <begin position="32"/>
        <end position="51"/>
    </location>
</feature>
<evidence type="ECO:0000313" key="6">
    <source>
        <dbReference type="EMBL" id="KRO45770.1"/>
    </source>
</evidence>
<evidence type="ECO:0000256" key="1">
    <source>
        <dbReference type="ARBA" id="ARBA00023015"/>
    </source>
</evidence>
<dbReference type="PROSITE" id="PS50977">
    <property type="entry name" value="HTH_TETR_2"/>
    <property type="match status" value="1"/>
</dbReference>
<feature type="domain" description="HTH tetR-type" evidence="5">
    <location>
        <begin position="9"/>
        <end position="69"/>
    </location>
</feature>
<dbReference type="SUPFAM" id="SSF46689">
    <property type="entry name" value="Homeodomain-like"/>
    <property type="match status" value="1"/>
</dbReference>
<keyword evidence="3" id="KW-0804">Transcription</keyword>
<keyword evidence="2 4" id="KW-0238">DNA-binding</keyword>
<dbReference type="Proteomes" id="UP000051017">
    <property type="component" value="Unassembled WGS sequence"/>
</dbReference>
<organism evidence="6 7">
    <name type="scientific">Acidimicrobiia bacterium BACL6 MAG-120924-bin43</name>
    <dbReference type="NCBI Taxonomy" id="1655583"/>
    <lineage>
        <taxon>Bacteria</taxon>
        <taxon>Bacillati</taxon>
        <taxon>Actinomycetota</taxon>
        <taxon>Acidimicrobiia</taxon>
        <taxon>acIV cluster</taxon>
    </lineage>
</organism>
<reference evidence="6 7" key="1">
    <citation type="submission" date="2015-10" db="EMBL/GenBank/DDBJ databases">
        <title>Metagenome-Assembled Genomes uncover a global brackish microbiome.</title>
        <authorList>
            <person name="Hugerth L.W."/>
            <person name="Larsson J."/>
            <person name="Alneberg J."/>
            <person name="Lindh M.V."/>
            <person name="Legrand C."/>
            <person name="Pinhassi J."/>
            <person name="Andersson A.F."/>
        </authorList>
    </citation>
    <scope>NUCLEOTIDE SEQUENCE [LARGE SCALE GENOMIC DNA]</scope>
    <source>
        <strain evidence="6">BACL6 MAG-120924-bin43</strain>
    </source>
</reference>
<dbReference type="EMBL" id="LIBJ01000423">
    <property type="protein sequence ID" value="KRO45770.1"/>
    <property type="molecule type" value="Genomic_DNA"/>
</dbReference>
<gene>
    <name evidence="6" type="ORF">ABR75_06775</name>
</gene>